<protein>
    <recommendedName>
        <fullName evidence="5">Peptidase C14 caspase domain-containing protein</fullName>
    </recommendedName>
</protein>
<comment type="similarity">
    <text evidence="1">Belongs to the peptidase C14B family.</text>
</comment>
<keyword evidence="3" id="KW-0378">Hydrolase</keyword>
<feature type="compositionally biased region" description="Pro residues" evidence="4">
    <location>
        <begin position="93"/>
        <end position="126"/>
    </location>
</feature>
<evidence type="ECO:0000313" key="6">
    <source>
        <dbReference type="EMBL" id="KAG5168943.1"/>
    </source>
</evidence>
<dbReference type="GO" id="GO:0004197">
    <property type="term" value="F:cysteine-type endopeptidase activity"/>
    <property type="evidence" value="ECO:0007669"/>
    <property type="project" value="InterPro"/>
</dbReference>
<evidence type="ECO:0000256" key="1">
    <source>
        <dbReference type="ARBA" id="ARBA00009005"/>
    </source>
</evidence>
<comment type="caution">
    <text evidence="6">The sequence shown here is derived from an EMBL/GenBank/DDBJ whole genome shotgun (WGS) entry which is preliminary data.</text>
</comment>
<dbReference type="InterPro" id="IPR029030">
    <property type="entry name" value="Caspase-like_dom_sf"/>
</dbReference>
<keyword evidence="3" id="KW-0788">Thiol protease</keyword>
<feature type="compositionally biased region" description="Low complexity" evidence="4">
    <location>
        <begin position="11"/>
        <end position="34"/>
    </location>
</feature>
<proteinExistence type="inferred from homology"/>
<dbReference type="GO" id="GO:0006508">
    <property type="term" value="P:proteolysis"/>
    <property type="evidence" value="ECO:0007669"/>
    <property type="project" value="InterPro"/>
</dbReference>
<feature type="compositionally biased region" description="Low complexity" evidence="4">
    <location>
        <begin position="63"/>
        <end position="74"/>
    </location>
</feature>
<dbReference type="EMBL" id="JAFIQS010000005">
    <property type="protein sequence ID" value="KAG5168943.1"/>
    <property type="molecule type" value="Genomic_DNA"/>
</dbReference>
<feature type="domain" description="Peptidase C14 caspase" evidence="5">
    <location>
        <begin position="194"/>
        <end position="498"/>
    </location>
</feature>
<evidence type="ECO:0000256" key="4">
    <source>
        <dbReference type="SAM" id="MobiDB-lite"/>
    </source>
</evidence>
<dbReference type="Pfam" id="PF00656">
    <property type="entry name" value="Peptidase_C14"/>
    <property type="match status" value="1"/>
</dbReference>
<sequence length="512" mass="54605">MWNDHHSHTHSFPSEAPAPGFPSFPGGPDSYGIPNPQPGIPHPQPGYSPGYSPSYAPPPGPPLSGYGAPASGYGAPPGPPSGYGFPSAAPPSGYNPPPGPPPSSYGAPPGPPPSNSYSAPPGPPPTGNRGFPGQQYHQQHQQQGGFPGAGGYRPPPGPPPPRPPTQIQTYGPQFEGANHRAMQPSFQYSQCTGKKKALCIGINYFGQAGELRGCINDVHNIQRFIIDKYGYRREDIVTLTDDSDNPTNQPTRDNILRAMQWLVQGASPNDSLFFHYSGHGGQTKDTDGDEGDGYDEVIYPVDYEAKGHIVDDLMHEIMVKPLPAGCRLTAIFDSCHSGSALDLPYIYSTEGKVKEPNLAAEAGQGLLSAVSSYAKGDMGGVFKSAMGLVKTATGNTQKADKITKATRTSPADVTQFQRVNQISWSGCKDSQTSADANEAGSATGAMSYAFDLLFGLFGYRLTIYPGANQQQSYQQLLNSIREILKAKYSQKPQLSSSHPMVYLLIPGFLDFG</sequence>
<evidence type="ECO:0000256" key="2">
    <source>
        <dbReference type="ARBA" id="ARBA00022703"/>
    </source>
</evidence>
<dbReference type="PANTHER" id="PTHR48104:SF30">
    <property type="entry name" value="METACASPASE-1"/>
    <property type="match status" value="1"/>
</dbReference>
<evidence type="ECO:0000256" key="3">
    <source>
        <dbReference type="ARBA" id="ARBA00022807"/>
    </source>
</evidence>
<dbReference type="PANTHER" id="PTHR48104">
    <property type="entry name" value="METACASPASE-4"/>
    <property type="match status" value="1"/>
</dbReference>
<organism evidence="6">
    <name type="scientific">Psilocybe cubensis</name>
    <name type="common">Psychedelic mushroom</name>
    <name type="synonym">Stropharia cubensis</name>
    <dbReference type="NCBI Taxonomy" id="181762"/>
    <lineage>
        <taxon>Eukaryota</taxon>
        <taxon>Fungi</taxon>
        <taxon>Dikarya</taxon>
        <taxon>Basidiomycota</taxon>
        <taxon>Agaricomycotina</taxon>
        <taxon>Agaricomycetes</taxon>
        <taxon>Agaricomycetidae</taxon>
        <taxon>Agaricales</taxon>
        <taxon>Agaricineae</taxon>
        <taxon>Strophariaceae</taxon>
        <taxon>Psilocybe</taxon>
    </lineage>
</organism>
<dbReference type="SUPFAM" id="SSF52129">
    <property type="entry name" value="Caspase-like"/>
    <property type="match status" value="1"/>
</dbReference>
<dbReference type="InterPro" id="IPR050452">
    <property type="entry name" value="Metacaspase"/>
</dbReference>
<dbReference type="AlphaFoldDB" id="A0A8H7Y0F8"/>
<evidence type="ECO:0000259" key="5">
    <source>
        <dbReference type="Pfam" id="PF00656"/>
    </source>
</evidence>
<feature type="region of interest" description="Disordered" evidence="4">
    <location>
        <begin position="1"/>
        <end position="172"/>
    </location>
</feature>
<accession>A0A8H7Y0F8</accession>
<feature type="compositionally biased region" description="Pro residues" evidence="4">
    <location>
        <begin position="35"/>
        <end position="46"/>
    </location>
</feature>
<reference evidence="6" key="1">
    <citation type="submission" date="2021-02" db="EMBL/GenBank/DDBJ databases">
        <title>Psilocybe cubensis genome.</title>
        <authorList>
            <person name="Mckernan K.J."/>
            <person name="Crawford S."/>
            <person name="Trippe A."/>
            <person name="Kane L.T."/>
            <person name="Mclaughlin S."/>
        </authorList>
    </citation>
    <scope>NUCLEOTIDE SEQUENCE [LARGE SCALE GENOMIC DNA]</scope>
    <source>
        <strain evidence="6">MGC-MH-2018</strain>
    </source>
</reference>
<dbReference type="InterPro" id="IPR011600">
    <property type="entry name" value="Pept_C14_caspase"/>
</dbReference>
<dbReference type="GO" id="GO:0005737">
    <property type="term" value="C:cytoplasm"/>
    <property type="evidence" value="ECO:0007669"/>
    <property type="project" value="TreeGrafter"/>
</dbReference>
<dbReference type="Gene3D" id="3.40.50.12660">
    <property type="match status" value="1"/>
</dbReference>
<gene>
    <name evidence="6" type="ORF">JR316_005497</name>
</gene>
<keyword evidence="3" id="KW-0645">Protease</keyword>
<keyword evidence="2" id="KW-0053">Apoptosis</keyword>
<name>A0A8H7Y0F8_PSICU</name>
<feature type="compositionally biased region" description="Low complexity" evidence="4">
    <location>
        <begin position="131"/>
        <end position="144"/>
    </location>
</feature>
<feature type="compositionally biased region" description="Pro residues" evidence="4">
    <location>
        <begin position="153"/>
        <end position="164"/>
    </location>
</feature>
<dbReference type="GO" id="GO:0006915">
    <property type="term" value="P:apoptotic process"/>
    <property type="evidence" value="ECO:0007669"/>
    <property type="project" value="UniProtKB-KW"/>
</dbReference>
<feature type="compositionally biased region" description="Low complexity" evidence="4">
    <location>
        <begin position="82"/>
        <end position="92"/>
    </location>
</feature>